<feature type="compositionally biased region" description="Basic and acidic residues" evidence="1">
    <location>
        <begin position="29"/>
        <end position="53"/>
    </location>
</feature>
<reference evidence="5 6" key="1">
    <citation type="journal article" date="2004" name="Extremophiles">
        <title>Halobacillus locisalis sp. nov., a halophilic bacterium isolated from a marine solar saltern of the Yellow Sea in Korea.</title>
        <authorList>
            <person name="Yoon J.H."/>
            <person name="Kang K.H."/>
            <person name="Oh T.K."/>
            <person name="Park Y.H."/>
        </authorList>
    </citation>
    <scope>NUCLEOTIDE SEQUENCE [LARGE SCALE GENOMIC DNA]</scope>
    <source>
        <strain evidence="5 6">KCTC 3788</strain>
    </source>
</reference>
<feature type="signal peptide" evidence="2">
    <location>
        <begin position="1"/>
        <end position="25"/>
    </location>
</feature>
<evidence type="ECO:0000259" key="4">
    <source>
        <dbReference type="Pfam" id="PF17479"/>
    </source>
</evidence>
<dbReference type="Gene3D" id="3.50.90.10">
    <property type="entry name" value="YerB-like"/>
    <property type="match status" value="1"/>
</dbReference>
<organism evidence="5 6">
    <name type="scientific">Halobacillus locisalis</name>
    <dbReference type="NCBI Taxonomy" id="220753"/>
    <lineage>
        <taxon>Bacteria</taxon>
        <taxon>Bacillati</taxon>
        <taxon>Bacillota</taxon>
        <taxon>Bacilli</taxon>
        <taxon>Bacillales</taxon>
        <taxon>Bacillaceae</taxon>
        <taxon>Halobacillus</taxon>
    </lineage>
</organism>
<keyword evidence="2" id="KW-0732">Signal</keyword>
<dbReference type="InterPro" id="IPR035328">
    <property type="entry name" value="DUF3048_C"/>
</dbReference>
<gene>
    <name evidence="5" type="ORF">H0266_13740</name>
</gene>
<evidence type="ECO:0000259" key="3">
    <source>
        <dbReference type="Pfam" id="PF11258"/>
    </source>
</evidence>
<evidence type="ECO:0000256" key="2">
    <source>
        <dbReference type="SAM" id="SignalP"/>
    </source>
</evidence>
<accession>A0A838CW22</accession>
<dbReference type="Pfam" id="PF17479">
    <property type="entry name" value="DUF3048_C"/>
    <property type="match status" value="1"/>
</dbReference>
<evidence type="ECO:0000313" key="5">
    <source>
        <dbReference type="EMBL" id="MBA2175955.1"/>
    </source>
</evidence>
<feature type="chain" id="PRO_5032320845" evidence="2">
    <location>
        <begin position="26"/>
        <end position="361"/>
    </location>
</feature>
<dbReference type="PROSITE" id="PS51257">
    <property type="entry name" value="PROKAR_LIPOPROTEIN"/>
    <property type="match status" value="1"/>
</dbReference>
<evidence type="ECO:0000313" key="6">
    <source>
        <dbReference type="Proteomes" id="UP000571017"/>
    </source>
</evidence>
<dbReference type="SUPFAM" id="SSF159774">
    <property type="entry name" value="YerB-like"/>
    <property type="match status" value="1"/>
</dbReference>
<proteinExistence type="predicted"/>
<feature type="domain" description="DUF3048" evidence="3">
    <location>
        <begin position="73"/>
        <end position="215"/>
    </location>
</feature>
<feature type="region of interest" description="Disordered" evidence="1">
    <location>
        <begin position="23"/>
        <end position="53"/>
    </location>
</feature>
<evidence type="ECO:0000256" key="1">
    <source>
        <dbReference type="SAM" id="MobiDB-lite"/>
    </source>
</evidence>
<comment type="caution">
    <text evidence="5">The sequence shown here is derived from an EMBL/GenBank/DDBJ whole genome shotgun (WGS) entry which is preliminary data.</text>
</comment>
<sequence>MRKLASFSLLLVLLLLAACSGEAGASQESKADQTEPPERSETSEQPEKEKEVDVVVEEEPEEEEVTFDNVYPLTGEPTNEEVDHRVVSVMVNNHTKARPQSGLSQADVVYEVLAEGQITRFLALYHSELPEMIGPVRSARPYYMELAAGFDALYTYHGASTNINRHIAGSGIDYLDGAAYDRNGWLFERSSERRPPHDSYFLTNGIDRAVEQQGYAAETTTPSLPFKEDITPQGTRADDVQVTYYDREGVSYSYDESSGQYLRSSDGEKSFDEANGERIALDNVFIVRTGHSIIDNVGRRDVDLTSGGEAYLLQKGMIQEIQWKSVDGRILPYKDGQPLSFTPGQTWVNIIQGSTRVDVTN</sequence>
<dbReference type="InterPro" id="IPR021416">
    <property type="entry name" value="DUF3048_N"/>
</dbReference>
<dbReference type="Pfam" id="PF11258">
    <property type="entry name" value="DUF3048"/>
    <property type="match status" value="1"/>
</dbReference>
<dbReference type="AlphaFoldDB" id="A0A838CW22"/>
<keyword evidence="6" id="KW-1185">Reference proteome</keyword>
<dbReference type="EMBL" id="JACEFG010000003">
    <property type="protein sequence ID" value="MBA2175955.1"/>
    <property type="molecule type" value="Genomic_DNA"/>
</dbReference>
<dbReference type="Proteomes" id="UP000571017">
    <property type="component" value="Unassembled WGS sequence"/>
</dbReference>
<feature type="domain" description="DUF3048" evidence="4">
    <location>
        <begin position="240"/>
        <end position="348"/>
    </location>
</feature>
<name>A0A838CW22_9BACI</name>
<dbReference type="InterPro" id="IPR023158">
    <property type="entry name" value="YerB-like_sf"/>
</dbReference>
<protein>
    <submittedName>
        <fullName evidence="5">DUF3048 domain-containing protein</fullName>
    </submittedName>
</protein>